<name>A0AAW5C5P3_9FIRM</name>
<feature type="domain" description="Cell envelope-related transcriptional attenuator" evidence="3">
    <location>
        <begin position="87"/>
        <end position="245"/>
    </location>
</feature>
<reference evidence="5" key="2">
    <citation type="submission" date="2020-02" db="EMBL/GenBank/DDBJ databases">
        <authorList>
            <person name="Littmann E."/>
            <person name="Sorbara M."/>
        </authorList>
    </citation>
    <scope>NUCLEOTIDE SEQUENCE</scope>
    <source>
        <strain evidence="5">MSK.1.17</strain>
    </source>
</reference>
<reference evidence="4" key="3">
    <citation type="submission" date="2022-01" db="EMBL/GenBank/DDBJ databases">
        <title>Collection of gut derived symbiotic bacterial strains cultured from healthy donors.</title>
        <authorList>
            <person name="Lin H."/>
            <person name="Kohout C."/>
            <person name="Waligurski E."/>
            <person name="Pamer E.G."/>
        </authorList>
    </citation>
    <scope>NUCLEOTIDE SEQUENCE</scope>
    <source>
        <strain evidence="4">DFI.6.55</strain>
    </source>
</reference>
<dbReference type="InterPro" id="IPR004474">
    <property type="entry name" value="LytR_CpsA_psr"/>
</dbReference>
<gene>
    <name evidence="5" type="ORF">G5B36_03970</name>
    <name evidence="4" type="ORF">L0N08_18615</name>
</gene>
<dbReference type="Pfam" id="PF03816">
    <property type="entry name" value="LytR_cpsA_psr"/>
    <property type="match status" value="1"/>
</dbReference>
<dbReference type="InterPro" id="IPR050922">
    <property type="entry name" value="LytR/CpsA/Psr_CW_biosynth"/>
</dbReference>
<evidence type="ECO:0000259" key="3">
    <source>
        <dbReference type="Pfam" id="PF03816"/>
    </source>
</evidence>
<keyword evidence="2" id="KW-0812">Transmembrane</keyword>
<evidence type="ECO:0000313" key="4">
    <source>
        <dbReference type="EMBL" id="MCG4747443.1"/>
    </source>
</evidence>
<dbReference type="RefSeq" id="WP_165641251.1">
    <property type="nucleotide sequence ID" value="NZ_BAABZL010000001.1"/>
</dbReference>
<keyword evidence="2" id="KW-0472">Membrane</keyword>
<reference evidence="5 6" key="1">
    <citation type="journal article" date="2020" name="Cell Host Microbe">
        <title>Functional and Genomic Variation between Human-Derived Isolates of Lachnospiraceae Reveals Inter- and Intra-Species Diversity.</title>
        <authorList>
            <person name="Sorbara M.T."/>
            <person name="Littmann E.R."/>
            <person name="Fontana E."/>
            <person name="Moody T.U."/>
            <person name="Kohout C.E."/>
            <person name="Gjonbalaj M."/>
            <person name="Eaton V."/>
            <person name="Seok R."/>
            <person name="Leiner I.M."/>
            <person name="Pamer E.G."/>
        </authorList>
    </citation>
    <scope>NUCLEOTIDE SEQUENCE [LARGE SCALE GENOMIC DNA]</scope>
    <source>
        <strain evidence="5 6">MSK.1.17</strain>
    </source>
</reference>
<evidence type="ECO:0000313" key="7">
    <source>
        <dbReference type="Proteomes" id="UP001299608"/>
    </source>
</evidence>
<sequence length="348" mass="38323">MNPAIKSILKKAGIICLSTILFAMCSVLIYITKITGNMHRLDGNPEIPVMETNPNIPAEPMNMGSGYWTIAVFGVDSRNGDVGKGNHADVQLLCSINAATGDIRLVSVYRDTFLMNSPSTDGYGKLSQSYMVSGPNGNVQALTANLDITIDDYISFNWKSVADVINLLGGVDIELTKAEFHYINAFITETADSTGIPSVHLSDYGMQHLDGVQAVAYMRLRQMDTDFARTERQRRVISQVFEKAKDTDPGTLLQVADTAFSQSLSSLTAKDLVSMIRNIKKFNLSSTAGFPFTHEDAPLGKNGDCVIPNTLESNVEQLHQFLYEDMDYTCPDRVRSISREIIKQAVKN</sequence>
<dbReference type="PANTHER" id="PTHR33392">
    <property type="entry name" value="POLYISOPRENYL-TEICHOIC ACID--PEPTIDOGLYCAN TEICHOIC ACID TRANSFERASE TAGU"/>
    <property type="match status" value="1"/>
</dbReference>
<comment type="caution">
    <text evidence="4">The sequence shown here is derived from an EMBL/GenBank/DDBJ whole genome shotgun (WGS) entry which is preliminary data.</text>
</comment>
<dbReference type="Gene3D" id="3.40.630.190">
    <property type="entry name" value="LCP protein"/>
    <property type="match status" value="1"/>
</dbReference>
<dbReference type="PANTHER" id="PTHR33392:SF6">
    <property type="entry name" value="POLYISOPRENYL-TEICHOIC ACID--PEPTIDOGLYCAN TEICHOIC ACID TRANSFERASE TAGU"/>
    <property type="match status" value="1"/>
</dbReference>
<dbReference type="GeneID" id="97208870"/>
<keyword evidence="2" id="KW-1133">Transmembrane helix</keyword>
<evidence type="ECO:0000256" key="2">
    <source>
        <dbReference type="SAM" id="Phobius"/>
    </source>
</evidence>
<dbReference type="Proteomes" id="UP000669239">
    <property type="component" value="Unassembled WGS sequence"/>
</dbReference>
<feature type="transmembrane region" description="Helical" evidence="2">
    <location>
        <begin position="12"/>
        <end position="31"/>
    </location>
</feature>
<accession>A0AAW5C5P3</accession>
<dbReference type="EMBL" id="JAKNGE010000024">
    <property type="protein sequence ID" value="MCG4747443.1"/>
    <property type="molecule type" value="Genomic_DNA"/>
</dbReference>
<dbReference type="EMBL" id="JAAITT010000004">
    <property type="protein sequence ID" value="NSJ47852.1"/>
    <property type="molecule type" value="Genomic_DNA"/>
</dbReference>
<proteinExistence type="inferred from homology"/>
<dbReference type="NCBIfam" id="TIGR00350">
    <property type="entry name" value="lytR_cpsA_psr"/>
    <property type="match status" value="1"/>
</dbReference>
<dbReference type="Proteomes" id="UP001299608">
    <property type="component" value="Unassembled WGS sequence"/>
</dbReference>
<comment type="similarity">
    <text evidence="1">Belongs to the LytR/CpsA/Psr (LCP) family.</text>
</comment>
<organism evidence="4 7">
    <name type="scientific">Enterocloster aldenensis</name>
    <dbReference type="NCBI Taxonomy" id="358742"/>
    <lineage>
        <taxon>Bacteria</taxon>
        <taxon>Bacillati</taxon>
        <taxon>Bacillota</taxon>
        <taxon>Clostridia</taxon>
        <taxon>Lachnospirales</taxon>
        <taxon>Lachnospiraceae</taxon>
        <taxon>Enterocloster</taxon>
    </lineage>
</organism>
<dbReference type="AlphaFoldDB" id="A0AAW5C5P3"/>
<evidence type="ECO:0000256" key="1">
    <source>
        <dbReference type="ARBA" id="ARBA00006068"/>
    </source>
</evidence>
<keyword evidence="6" id="KW-1185">Reference proteome</keyword>
<evidence type="ECO:0000313" key="5">
    <source>
        <dbReference type="EMBL" id="NSJ47852.1"/>
    </source>
</evidence>
<evidence type="ECO:0000313" key="6">
    <source>
        <dbReference type="Proteomes" id="UP000669239"/>
    </source>
</evidence>
<protein>
    <submittedName>
        <fullName evidence="4">LCP family protein</fullName>
    </submittedName>
    <submittedName>
        <fullName evidence="5">LytR family transcriptional regulator</fullName>
    </submittedName>
</protein>